<evidence type="ECO:0000256" key="5">
    <source>
        <dbReference type="ARBA" id="ARBA00023027"/>
    </source>
</evidence>
<dbReference type="GO" id="GO:0046872">
    <property type="term" value="F:metal ion binding"/>
    <property type="evidence" value="ECO:0007669"/>
    <property type="project" value="UniProtKB-KW"/>
</dbReference>
<dbReference type="OrthoDB" id="9808275at2"/>
<dbReference type="InterPro" id="IPR022616">
    <property type="entry name" value="Glyco_hydro_4_C"/>
</dbReference>
<dbReference type="SUPFAM" id="SSF51735">
    <property type="entry name" value="NAD(P)-binding Rossmann-fold domains"/>
    <property type="match status" value="1"/>
</dbReference>
<accession>A0A328TY00</accession>
<evidence type="ECO:0000256" key="11">
    <source>
        <dbReference type="RuleBase" id="RU361152"/>
    </source>
</evidence>
<evidence type="ECO:0000256" key="3">
    <source>
        <dbReference type="ARBA" id="ARBA00022723"/>
    </source>
</evidence>
<gene>
    <name evidence="13" type="ORF">DL346_25125</name>
</gene>
<keyword evidence="10" id="KW-0170">Cobalt</keyword>
<keyword evidence="8 11" id="KW-0326">Glycosidase</keyword>
<dbReference type="InterPro" id="IPR053715">
    <property type="entry name" value="GH4_Enzyme_sf"/>
</dbReference>
<dbReference type="PANTHER" id="PTHR32092">
    <property type="entry name" value="6-PHOSPHO-BETA-GLUCOSIDASE-RELATED"/>
    <property type="match status" value="1"/>
</dbReference>
<evidence type="ECO:0000256" key="2">
    <source>
        <dbReference type="ARBA" id="ARBA00010141"/>
    </source>
</evidence>
<dbReference type="Pfam" id="PF11975">
    <property type="entry name" value="Glyco_hydro_4C"/>
    <property type="match status" value="1"/>
</dbReference>
<evidence type="ECO:0000259" key="12">
    <source>
        <dbReference type="Pfam" id="PF11975"/>
    </source>
</evidence>
<evidence type="ECO:0000256" key="4">
    <source>
        <dbReference type="ARBA" id="ARBA00022801"/>
    </source>
</evidence>
<evidence type="ECO:0000313" key="14">
    <source>
        <dbReference type="Proteomes" id="UP000249260"/>
    </source>
</evidence>
<dbReference type="SUPFAM" id="SSF56327">
    <property type="entry name" value="LDH C-terminal domain-like"/>
    <property type="match status" value="1"/>
</dbReference>
<dbReference type="PANTHER" id="PTHR32092:SF4">
    <property type="entry name" value="ALPHA-GLUCOSIDASE"/>
    <property type="match status" value="1"/>
</dbReference>
<dbReference type="GO" id="GO:0016616">
    <property type="term" value="F:oxidoreductase activity, acting on the CH-OH group of donors, NAD or NADP as acceptor"/>
    <property type="evidence" value="ECO:0007669"/>
    <property type="project" value="InterPro"/>
</dbReference>
<comment type="caution">
    <text evidence="13">The sequence shown here is derived from an EMBL/GenBank/DDBJ whole genome shotgun (WGS) entry which is preliminary data.</text>
</comment>
<dbReference type="AlphaFoldDB" id="A0A328TY00"/>
<feature type="binding site" evidence="10">
    <location>
        <position position="172"/>
    </location>
    <ligand>
        <name>Mn(2+)</name>
        <dbReference type="ChEBI" id="CHEBI:29035"/>
    </ligand>
</feature>
<dbReference type="RefSeq" id="WP_112885149.1">
    <property type="nucleotide sequence ID" value="NZ_QLUW01000006.1"/>
</dbReference>
<feature type="binding site" evidence="10">
    <location>
        <position position="201"/>
    </location>
    <ligand>
        <name>Mn(2+)</name>
        <dbReference type="ChEBI" id="CHEBI:29035"/>
    </ligand>
</feature>
<feature type="binding site" evidence="9">
    <location>
        <position position="150"/>
    </location>
    <ligand>
        <name>substrate</name>
    </ligand>
</feature>
<keyword evidence="4 11" id="KW-0378">Hydrolase</keyword>
<evidence type="ECO:0000256" key="10">
    <source>
        <dbReference type="PIRSR" id="PIRSR601088-3"/>
    </source>
</evidence>
<organism evidence="13 14">
    <name type="scientific">Paenibacillus montanisoli</name>
    <dbReference type="NCBI Taxonomy" id="2081970"/>
    <lineage>
        <taxon>Bacteria</taxon>
        <taxon>Bacillati</taxon>
        <taxon>Bacillota</taxon>
        <taxon>Bacilli</taxon>
        <taxon>Bacillales</taxon>
        <taxon>Paenibacillaceae</taxon>
        <taxon>Paenibacillus</taxon>
    </lineage>
</organism>
<dbReference type="GO" id="GO:0005975">
    <property type="term" value="P:carbohydrate metabolic process"/>
    <property type="evidence" value="ECO:0007669"/>
    <property type="project" value="InterPro"/>
</dbReference>
<dbReference type="Gene3D" id="3.90.1820.10">
    <property type="entry name" value="AglA-like glucosidase"/>
    <property type="match status" value="1"/>
</dbReference>
<comment type="cofactor">
    <cofactor evidence="1">
        <name>Mn(2+)</name>
        <dbReference type="ChEBI" id="CHEBI:29035"/>
    </cofactor>
</comment>
<feature type="binding site" evidence="9">
    <location>
        <position position="280"/>
    </location>
    <ligand>
        <name>substrate</name>
    </ligand>
</feature>
<keyword evidence="5 11" id="KW-0520">NAD</keyword>
<comment type="cofactor">
    <cofactor evidence="11">
        <name>NAD(+)</name>
        <dbReference type="ChEBI" id="CHEBI:57540"/>
    </cofactor>
    <text evidence="11">Binds 1 NAD(+) per subunit.</text>
</comment>
<evidence type="ECO:0000256" key="7">
    <source>
        <dbReference type="ARBA" id="ARBA00023277"/>
    </source>
</evidence>
<sequence length="449" mass="51075">MKPIKISIIGAGSSTFAIGMVRDICLTPSLEGSTIHFMDINQERLDNVHALCTKYAEERGVKLDLKKTLDRRECLEGADFVINTALTAGYGRMREGWEIAMKHGYKLGGSYHILYDEAFWINYYQLKFFESLTEDILDICPDAWHLMLANPVITGVTHVMRKYPQAKVVGLCHGYVDTYNVAKALGLEKKDITYQVTGVNHHLWLTDFYYKGEDAFPLLDKWIEEKSEAFWAAGGENWPFTPKRIDLYKKHGVFAIGDTASWSSASWPWWYHTDEAEERRWSENPMGVWNRFFDNLSDSMGQLQRAIEDPSVKVTELFPPVLTDELMIPLIESIACDIPRVFVVNTLNSGNYVPGIPTDFQVEVSALCSKRGIQPISNKGLPKPIVAHILRDRVAPIELELEAFNKGSRDMLLELVLTDKWSGSAAQANAFLDEILALPYHRDMAEHYR</sequence>
<dbReference type="EMBL" id="QLUW01000006">
    <property type="protein sequence ID" value="RAP73565.1"/>
    <property type="molecule type" value="Genomic_DNA"/>
</dbReference>
<dbReference type="InterPro" id="IPR015955">
    <property type="entry name" value="Lactate_DH/Glyco_Ohase_4_C"/>
</dbReference>
<dbReference type="InterPro" id="IPR036291">
    <property type="entry name" value="NAD(P)-bd_dom_sf"/>
</dbReference>
<feature type="domain" description="Glycosyl hydrolase family 4 C-terminal" evidence="12">
    <location>
        <begin position="196"/>
        <end position="420"/>
    </location>
</feature>
<keyword evidence="3 10" id="KW-0479">Metal-binding</keyword>
<keyword evidence="6 10" id="KW-0464">Manganese</keyword>
<evidence type="ECO:0000313" key="13">
    <source>
        <dbReference type="EMBL" id="RAP73565.1"/>
    </source>
</evidence>
<evidence type="ECO:0000256" key="8">
    <source>
        <dbReference type="ARBA" id="ARBA00023295"/>
    </source>
</evidence>
<reference evidence="13 14" key="1">
    <citation type="submission" date="2018-06" db="EMBL/GenBank/DDBJ databases">
        <title>Paenibacillus montanisoli sp. nov., isolated from mountain area soil.</title>
        <authorList>
            <person name="Wu M."/>
        </authorList>
    </citation>
    <scope>NUCLEOTIDE SEQUENCE [LARGE SCALE GENOMIC DNA]</scope>
    <source>
        <strain evidence="13 14">RA17</strain>
    </source>
</reference>
<dbReference type="PRINTS" id="PR00732">
    <property type="entry name" value="GLHYDRLASE4"/>
</dbReference>
<proteinExistence type="inferred from homology"/>
<name>A0A328TY00_9BACL</name>
<dbReference type="Pfam" id="PF02056">
    <property type="entry name" value="Glyco_hydro_4"/>
    <property type="match status" value="1"/>
</dbReference>
<protein>
    <recommendedName>
        <fullName evidence="12">Glycosyl hydrolase family 4 C-terminal domain-containing protein</fullName>
    </recommendedName>
</protein>
<evidence type="ECO:0000256" key="6">
    <source>
        <dbReference type="ARBA" id="ARBA00023211"/>
    </source>
</evidence>
<keyword evidence="10" id="KW-0533">Nickel</keyword>
<evidence type="ECO:0000256" key="9">
    <source>
        <dbReference type="PIRSR" id="PIRSR601088-2"/>
    </source>
</evidence>
<keyword evidence="14" id="KW-1185">Reference proteome</keyword>
<dbReference type="GO" id="GO:0004553">
    <property type="term" value="F:hydrolase activity, hydrolyzing O-glycosyl compounds"/>
    <property type="evidence" value="ECO:0007669"/>
    <property type="project" value="InterPro"/>
</dbReference>
<dbReference type="Proteomes" id="UP000249260">
    <property type="component" value="Unassembled WGS sequence"/>
</dbReference>
<evidence type="ECO:0000256" key="1">
    <source>
        <dbReference type="ARBA" id="ARBA00001936"/>
    </source>
</evidence>
<dbReference type="InterPro" id="IPR001088">
    <property type="entry name" value="Glyco_hydro_4"/>
</dbReference>
<comment type="similarity">
    <text evidence="2 11">Belongs to the glycosyl hydrolase 4 family.</text>
</comment>
<keyword evidence="10" id="KW-0408">Iron</keyword>
<keyword evidence="7" id="KW-0119">Carbohydrate metabolism</keyword>